<keyword evidence="4" id="KW-0418">Kinase</keyword>
<dbReference type="CDD" id="cd05121">
    <property type="entry name" value="ABC1_ADCK3-like"/>
    <property type="match status" value="1"/>
</dbReference>
<feature type="domain" description="Protein kinase" evidence="3">
    <location>
        <begin position="122"/>
        <end position="450"/>
    </location>
</feature>
<dbReference type="InterPro" id="IPR050154">
    <property type="entry name" value="UbiB_kinase"/>
</dbReference>
<gene>
    <name evidence="4" type="ORF">OE105_04995</name>
</gene>
<dbReference type="KEGG" id="fhl:OE105_04995"/>
<reference evidence="4" key="1">
    <citation type="submission" date="2022-09" db="EMBL/GenBank/DDBJ databases">
        <title>Complete Genomes of Fervidibacillus albus and Fervidibacillus halotolerans isolated from tidal flat sediments.</title>
        <authorList>
            <person name="Kwon K.K."/>
            <person name="Yang S.-H."/>
            <person name="Park M.J."/>
            <person name="Oh H.-M."/>
        </authorList>
    </citation>
    <scope>NUCLEOTIDE SEQUENCE</scope>
    <source>
        <strain evidence="4">MEBiC13594</strain>
    </source>
</reference>
<dbReference type="RefSeq" id="WP_275421640.1">
    <property type="nucleotide sequence ID" value="NZ_CP106877.1"/>
</dbReference>
<dbReference type="GO" id="GO:0004672">
    <property type="term" value="F:protein kinase activity"/>
    <property type="evidence" value="ECO:0007669"/>
    <property type="project" value="InterPro"/>
</dbReference>
<keyword evidence="4" id="KW-0808">Transferase</keyword>
<protein>
    <submittedName>
        <fullName evidence="4">AarF/ABC1/UbiB kinase family protein</fullName>
    </submittedName>
</protein>
<evidence type="ECO:0000313" key="5">
    <source>
        <dbReference type="Proteomes" id="UP001164726"/>
    </source>
</evidence>
<keyword evidence="2" id="KW-1133">Transmembrane helix</keyword>
<dbReference type="InterPro" id="IPR011009">
    <property type="entry name" value="Kinase-like_dom_sf"/>
</dbReference>
<organism evidence="4 5">
    <name type="scientific">Fervidibacillus halotolerans</name>
    <dbReference type="NCBI Taxonomy" id="2980027"/>
    <lineage>
        <taxon>Bacteria</taxon>
        <taxon>Bacillati</taxon>
        <taxon>Bacillota</taxon>
        <taxon>Bacilli</taxon>
        <taxon>Bacillales</taxon>
        <taxon>Bacillaceae</taxon>
        <taxon>Fervidibacillus</taxon>
    </lineage>
</organism>
<feature type="transmembrane region" description="Helical" evidence="2">
    <location>
        <begin position="526"/>
        <end position="546"/>
    </location>
</feature>
<keyword evidence="2" id="KW-0472">Membrane</keyword>
<name>A0A9E8RZ31_9BACI</name>
<dbReference type="Pfam" id="PF03109">
    <property type="entry name" value="ABC1"/>
    <property type="match status" value="1"/>
</dbReference>
<accession>A0A9E8RZ31</accession>
<comment type="similarity">
    <text evidence="1">Belongs to the protein kinase superfamily. ADCK protein kinase family.</text>
</comment>
<dbReference type="EMBL" id="CP106877">
    <property type="protein sequence ID" value="WAA13471.1"/>
    <property type="molecule type" value="Genomic_DNA"/>
</dbReference>
<evidence type="ECO:0000256" key="1">
    <source>
        <dbReference type="ARBA" id="ARBA00009670"/>
    </source>
</evidence>
<evidence type="ECO:0000259" key="3">
    <source>
        <dbReference type="PROSITE" id="PS50011"/>
    </source>
</evidence>
<sequence length="551" mass="63310">MVKSRWKYSQRYHEILNVLMKNGFGFFIKDLGPFNFLSKKNMPESSVLTKSISERIRLSLEQLGPTFIKLGQLASTRLDLIPADIAEELAKLQDHVYPTPTEEVITVIEKELGQRVDTLFLEFSPKPVASASIGQVYQAKLFDGSDVAVKVQRPNIEETIEKDLSILTDLARLMENRYEWARNYQLVDIVDELAKSLKNELDYTMEGKHAEKLRRNLQSFDNVTIPKIRWTYTTKKVLTMDFIHAKKFRQFVEEALESEKKSMANTFIRSMFHQIFLDGFFHGDPHPGNLFIKDHNHLIYIDFGMIGRIPTSLKYDLASMIIALKNEQLEKLTYLVLKVGKPLQTVDTIELHSDIEEIIFKYIDAPLDKISLGELVNDLLYVSFKHKIRMPKALTLLGKTLITMECIISELDSDLSMIDMVEPFGKELMKNRLKPKNVLNDIEGKIRDFFDMLSDTKKALKSLSKKGKFEVEMHVPEIESFIHKLDRISNQLSFSIVLLAFSILMASLIIGASISGQGTFLWDFPVIEVGSIVATLMFLWLLYGIFRSGRF</sequence>
<proteinExistence type="inferred from homology"/>
<evidence type="ECO:0000256" key="2">
    <source>
        <dbReference type="SAM" id="Phobius"/>
    </source>
</evidence>
<keyword evidence="2" id="KW-0812">Transmembrane</keyword>
<dbReference type="InterPro" id="IPR000719">
    <property type="entry name" value="Prot_kinase_dom"/>
</dbReference>
<dbReference type="AlphaFoldDB" id="A0A9E8RZ31"/>
<dbReference type="Proteomes" id="UP001164726">
    <property type="component" value="Chromosome"/>
</dbReference>
<evidence type="ECO:0000313" key="4">
    <source>
        <dbReference type="EMBL" id="WAA13471.1"/>
    </source>
</evidence>
<dbReference type="GO" id="GO:0005524">
    <property type="term" value="F:ATP binding"/>
    <property type="evidence" value="ECO:0007669"/>
    <property type="project" value="InterPro"/>
</dbReference>
<keyword evidence="5" id="KW-1185">Reference proteome</keyword>
<feature type="transmembrane region" description="Helical" evidence="2">
    <location>
        <begin position="492"/>
        <end position="514"/>
    </location>
</feature>
<dbReference type="InterPro" id="IPR004147">
    <property type="entry name" value="ABC1_dom"/>
</dbReference>
<dbReference type="SUPFAM" id="SSF56112">
    <property type="entry name" value="Protein kinase-like (PK-like)"/>
    <property type="match status" value="1"/>
</dbReference>
<dbReference type="PROSITE" id="PS50011">
    <property type="entry name" value="PROTEIN_KINASE_DOM"/>
    <property type="match status" value="1"/>
</dbReference>
<dbReference type="PANTHER" id="PTHR10566">
    <property type="entry name" value="CHAPERONE-ACTIVITY OF BC1 COMPLEX CABC1 -RELATED"/>
    <property type="match status" value="1"/>
</dbReference>
<dbReference type="PANTHER" id="PTHR10566:SF113">
    <property type="entry name" value="PROTEIN ACTIVITY OF BC1 COMPLEX KINASE 7, CHLOROPLASTIC"/>
    <property type="match status" value="1"/>
</dbReference>